<dbReference type="PANTHER" id="PTHR12145">
    <property type="entry name" value="MANNAN ENDO-1,6-ALPHA-MANNOSIDASE DCW1"/>
    <property type="match status" value="1"/>
</dbReference>
<protein>
    <recommendedName>
        <fullName evidence="4 10">Mannan endo-1,6-alpha-mannosidase</fullName>
        <ecNumber evidence="4 10">3.2.1.101</ecNumber>
    </recommendedName>
</protein>
<evidence type="ECO:0000313" key="14">
    <source>
        <dbReference type="Proteomes" id="UP000078576"/>
    </source>
</evidence>
<dbReference type="Proteomes" id="UP000078576">
    <property type="component" value="Unassembled WGS sequence"/>
</dbReference>
<evidence type="ECO:0000256" key="6">
    <source>
        <dbReference type="ARBA" id="ARBA00022801"/>
    </source>
</evidence>
<dbReference type="InterPro" id="IPR014480">
    <property type="entry name" value="Mannan-1_6-alpha_mannosidase"/>
</dbReference>
<evidence type="ECO:0000256" key="9">
    <source>
        <dbReference type="ARBA" id="ARBA00023295"/>
    </source>
</evidence>
<dbReference type="InterPro" id="IPR008928">
    <property type="entry name" value="6-hairpin_glycosidase_sf"/>
</dbReference>
<name>A0A194V3L3_CYTMA</name>
<dbReference type="EMBL" id="KN714715">
    <property type="protein sequence ID" value="KUI58555.1"/>
    <property type="molecule type" value="Genomic_DNA"/>
</dbReference>
<accession>A0A194V3L3</accession>
<dbReference type="GO" id="GO:0008496">
    <property type="term" value="F:mannan endo-1,6-alpha-mannosidase activity"/>
    <property type="evidence" value="ECO:0007669"/>
    <property type="project" value="UniProtKB-UniRule"/>
</dbReference>
<evidence type="ECO:0000256" key="12">
    <source>
        <dbReference type="SAM" id="SignalP"/>
    </source>
</evidence>
<dbReference type="PIRSF" id="PIRSF016302">
    <property type="entry name" value="Man_a_manosd"/>
    <property type="match status" value="1"/>
</dbReference>
<evidence type="ECO:0000256" key="11">
    <source>
        <dbReference type="SAM" id="MobiDB-lite"/>
    </source>
</evidence>
<evidence type="ECO:0000256" key="8">
    <source>
        <dbReference type="ARBA" id="ARBA00023180"/>
    </source>
</evidence>
<dbReference type="PANTHER" id="PTHR12145:SF36">
    <property type="entry name" value="MANNAN ENDO-1,6-ALPHA-MANNOSIDASE DCW1"/>
    <property type="match status" value="1"/>
</dbReference>
<reference evidence="14" key="1">
    <citation type="submission" date="2014-12" db="EMBL/GenBank/DDBJ databases">
        <title>Genome Sequence of Valsa Canker Pathogens Uncovers a Specific Adaption of Colonization on Woody Bark.</title>
        <authorList>
            <person name="Yin Z."/>
            <person name="Liu H."/>
            <person name="Gao X."/>
            <person name="Li Z."/>
            <person name="Song N."/>
            <person name="Ke X."/>
            <person name="Dai Q."/>
            <person name="Wu Y."/>
            <person name="Sun Y."/>
            <person name="Xu J.-R."/>
            <person name="Kang Z.K."/>
            <person name="Wang L."/>
            <person name="Huang L."/>
        </authorList>
    </citation>
    <scope>NUCLEOTIDE SEQUENCE [LARGE SCALE GENOMIC DNA]</scope>
    <source>
        <strain evidence="14">SXYL134</strain>
    </source>
</reference>
<evidence type="ECO:0000256" key="1">
    <source>
        <dbReference type="ARBA" id="ARBA00001452"/>
    </source>
</evidence>
<keyword evidence="9 10" id="KW-0326">Glycosidase</keyword>
<gene>
    <name evidence="13" type="ORF">VP1G_05807</name>
</gene>
<feature type="region of interest" description="Disordered" evidence="11">
    <location>
        <begin position="414"/>
        <end position="439"/>
    </location>
</feature>
<keyword evidence="14" id="KW-1185">Reference proteome</keyword>
<dbReference type="FunFam" id="1.50.10.20:FF:000006">
    <property type="entry name" value="Mannan endo-1,6-alpha-mannosidase"/>
    <property type="match status" value="1"/>
</dbReference>
<dbReference type="EC" id="3.2.1.101" evidence="4 10"/>
<evidence type="ECO:0000313" key="13">
    <source>
        <dbReference type="EMBL" id="KUI58555.1"/>
    </source>
</evidence>
<dbReference type="GO" id="GO:0016052">
    <property type="term" value="P:carbohydrate catabolic process"/>
    <property type="evidence" value="ECO:0007669"/>
    <property type="project" value="InterPro"/>
</dbReference>
<organism evidence="13 14">
    <name type="scientific">Cytospora mali</name>
    <name type="common">Apple Valsa canker fungus</name>
    <name type="synonym">Valsa mali</name>
    <dbReference type="NCBI Taxonomy" id="578113"/>
    <lineage>
        <taxon>Eukaryota</taxon>
        <taxon>Fungi</taxon>
        <taxon>Dikarya</taxon>
        <taxon>Ascomycota</taxon>
        <taxon>Pezizomycotina</taxon>
        <taxon>Sordariomycetes</taxon>
        <taxon>Sordariomycetidae</taxon>
        <taxon>Diaporthales</taxon>
        <taxon>Cytosporaceae</taxon>
        <taxon>Cytospora</taxon>
    </lineage>
</organism>
<dbReference type="InterPro" id="IPR005198">
    <property type="entry name" value="Glyco_hydro_76"/>
</dbReference>
<keyword evidence="8" id="KW-0325">Glycoprotein</keyword>
<keyword evidence="5 12" id="KW-0732">Signal</keyword>
<proteinExistence type="inferred from homology"/>
<comment type="catalytic activity">
    <reaction evidence="1 10">
        <text>Random hydrolysis of (1-&gt;6)-alpha-D-mannosidic linkages in unbranched (1-&gt;6)-mannans.</text>
        <dbReference type="EC" id="3.2.1.101"/>
    </reaction>
</comment>
<dbReference type="Gene3D" id="1.50.10.20">
    <property type="match status" value="1"/>
</dbReference>
<dbReference type="OrthoDB" id="4187847at2759"/>
<dbReference type="GO" id="GO:0009272">
    <property type="term" value="P:fungal-type cell wall biogenesis"/>
    <property type="evidence" value="ECO:0007669"/>
    <property type="project" value="TreeGrafter"/>
</dbReference>
<dbReference type="SUPFAM" id="SSF48208">
    <property type="entry name" value="Six-hairpin glycosidases"/>
    <property type="match status" value="1"/>
</dbReference>
<dbReference type="AlphaFoldDB" id="A0A194V3L3"/>
<evidence type="ECO:0000256" key="3">
    <source>
        <dbReference type="ARBA" id="ARBA00009699"/>
    </source>
</evidence>
<dbReference type="Pfam" id="PF03663">
    <property type="entry name" value="Glyco_hydro_76"/>
    <property type="match status" value="1"/>
</dbReference>
<sequence>MLSITLRAALAIPIFVQLANAATYSISSADDIKRSAAQLAYDTMVYYKGNQSGQTPGILPGPPPAGDYYWWEGGALWGTMIDYWHFTGDDTYNDVVTQAMLFQVGPNQDYMPPNVTASLGNDDQASSSSCLLGSMGFWGMSAMTAAENKFPNPPADQPQWLALAQAVFNTQADPSRHDDSCNGGLRWQIPLSNNGYDYKNSIANGCFFNLGARLARYTGNTTYADWAEKSWDWVRGVGFMDANYNIYDGAHVETNCTDINKAQFSYNNGVYLLGAAHMYNYTGGSDVWRDRLQGLLNATINVFFPNDIAYEVACETIMTCTTDMLSFKGYVHRWMAITTQLAPFTYNQIMQVLKVSTEAAINQCTGGSTGRECGFQWHSGTFDNSVGAGQQMNVLGAVSSLLIDSAVAPVTNDTGGTSVGNNNAGASSDNFRGSTTQPTTGDKAGASILTILILAVAAGTFGWMSTGV</sequence>
<dbReference type="GO" id="GO:0012505">
    <property type="term" value="C:endomembrane system"/>
    <property type="evidence" value="ECO:0007669"/>
    <property type="project" value="UniProtKB-SubCell"/>
</dbReference>
<feature type="signal peptide" evidence="12">
    <location>
        <begin position="1"/>
        <end position="21"/>
    </location>
</feature>
<evidence type="ECO:0000256" key="7">
    <source>
        <dbReference type="ARBA" id="ARBA00023136"/>
    </source>
</evidence>
<comment type="similarity">
    <text evidence="3 10">Belongs to the glycosyl hydrolase 76 family.</text>
</comment>
<feature type="chain" id="PRO_5008266123" description="Mannan endo-1,6-alpha-mannosidase" evidence="12">
    <location>
        <begin position="22"/>
        <end position="468"/>
    </location>
</feature>
<evidence type="ECO:0000256" key="2">
    <source>
        <dbReference type="ARBA" id="ARBA00004308"/>
    </source>
</evidence>
<evidence type="ECO:0000256" key="10">
    <source>
        <dbReference type="PIRNR" id="PIRNR016302"/>
    </source>
</evidence>
<keyword evidence="6 10" id="KW-0378">Hydrolase</keyword>
<evidence type="ECO:0000256" key="5">
    <source>
        <dbReference type="ARBA" id="ARBA00022729"/>
    </source>
</evidence>
<evidence type="ECO:0000256" key="4">
    <source>
        <dbReference type="ARBA" id="ARBA00012350"/>
    </source>
</evidence>
<keyword evidence="7" id="KW-0472">Membrane</keyword>
<dbReference type="STRING" id="694573.A0A194V3L3"/>
<comment type="subcellular location">
    <subcellularLocation>
        <location evidence="2">Endomembrane system</location>
    </subcellularLocation>
</comment>